<keyword evidence="5" id="KW-0206">Cytoskeleton</keyword>
<dbReference type="OrthoDB" id="148331at2759"/>
<keyword evidence="4" id="KW-0009">Actin-binding</keyword>
<dbReference type="PANTHER" id="PTHR12058:SF1">
    <property type="entry name" value="ACTIN-RELATED PROTEIN 2_3 COMPLEX SUBUNIT 2B"/>
    <property type="match status" value="1"/>
</dbReference>
<dbReference type="Proteomes" id="UP000653305">
    <property type="component" value="Unassembled WGS sequence"/>
</dbReference>
<evidence type="ECO:0000256" key="4">
    <source>
        <dbReference type="ARBA" id="ARBA00023203"/>
    </source>
</evidence>
<dbReference type="Gene3D" id="3.30.1460.20">
    <property type="match status" value="1"/>
</dbReference>
<dbReference type="PANTHER" id="PTHR12058">
    <property type="entry name" value="ARP2/3 COMPLEX 34 KDA SUBUNIT"/>
    <property type="match status" value="1"/>
</dbReference>
<keyword evidence="7" id="KW-1185">Reference proteome</keyword>
<organism evidence="6 7">
    <name type="scientific">Phtheirospermum japonicum</name>
    <dbReference type="NCBI Taxonomy" id="374723"/>
    <lineage>
        <taxon>Eukaryota</taxon>
        <taxon>Viridiplantae</taxon>
        <taxon>Streptophyta</taxon>
        <taxon>Embryophyta</taxon>
        <taxon>Tracheophyta</taxon>
        <taxon>Spermatophyta</taxon>
        <taxon>Magnoliopsida</taxon>
        <taxon>eudicotyledons</taxon>
        <taxon>Gunneridae</taxon>
        <taxon>Pentapetalae</taxon>
        <taxon>asterids</taxon>
        <taxon>lamiids</taxon>
        <taxon>Lamiales</taxon>
        <taxon>Orobanchaceae</taxon>
        <taxon>Orobanchaceae incertae sedis</taxon>
        <taxon>Phtheirospermum</taxon>
    </lineage>
</organism>
<comment type="similarity">
    <text evidence="2">Belongs to the ARPC2 family.</text>
</comment>
<dbReference type="EMBL" id="BMAC01001249">
    <property type="protein sequence ID" value="GFQ06504.1"/>
    <property type="molecule type" value="Genomic_DNA"/>
</dbReference>
<accession>A0A830DEW4</accession>
<evidence type="ECO:0000313" key="6">
    <source>
        <dbReference type="EMBL" id="GFQ06504.1"/>
    </source>
</evidence>
<protein>
    <submittedName>
        <fullName evidence="6">Actin-related protein 2/3 complex subunit 2b</fullName>
    </submittedName>
</protein>
<comment type="subcellular location">
    <subcellularLocation>
        <location evidence="1">Cytoplasm</location>
        <location evidence="1">Cytoskeleton</location>
    </subcellularLocation>
</comment>
<gene>
    <name evidence="6" type="ORF">PHJA_002794400</name>
</gene>
<dbReference type="InterPro" id="IPR007188">
    <property type="entry name" value="ARPC2"/>
</dbReference>
<sequence length="138" mass="15834">MINICVGKKHFYFEVKEKKVSVWVEMTCFERASPALKEILLKIHRAERPVEIDHHVHEFGSVHYHVQCSALDPIFTYLSISTPLLSQGLPVSSEFPQHTLEMVKAICPDVMEIVEPPKEGYQLTLKLNLSRIPHGKGW</sequence>
<dbReference type="GO" id="GO:0005200">
    <property type="term" value="F:structural constituent of cytoskeleton"/>
    <property type="evidence" value="ECO:0007669"/>
    <property type="project" value="TreeGrafter"/>
</dbReference>
<evidence type="ECO:0000256" key="3">
    <source>
        <dbReference type="ARBA" id="ARBA00022490"/>
    </source>
</evidence>
<name>A0A830DEW4_9LAMI</name>
<keyword evidence="3" id="KW-0963">Cytoplasm</keyword>
<evidence type="ECO:0000256" key="1">
    <source>
        <dbReference type="ARBA" id="ARBA00004245"/>
    </source>
</evidence>
<reference evidence="6" key="1">
    <citation type="submission" date="2020-07" db="EMBL/GenBank/DDBJ databases">
        <title>Ethylene signaling mediates host invasion by parasitic plants.</title>
        <authorList>
            <person name="Yoshida S."/>
        </authorList>
    </citation>
    <scope>NUCLEOTIDE SEQUENCE</scope>
    <source>
        <strain evidence="6">Okayama</strain>
    </source>
</reference>
<dbReference type="GO" id="GO:0051015">
    <property type="term" value="F:actin filament binding"/>
    <property type="evidence" value="ECO:0007669"/>
    <property type="project" value="TreeGrafter"/>
</dbReference>
<dbReference type="GO" id="GO:0030041">
    <property type="term" value="P:actin filament polymerization"/>
    <property type="evidence" value="ECO:0007669"/>
    <property type="project" value="InterPro"/>
</dbReference>
<dbReference type="InterPro" id="IPR034666">
    <property type="entry name" value="ARPC2/4"/>
</dbReference>
<dbReference type="SUPFAM" id="SSF69645">
    <property type="entry name" value="Arp2/3 complex subunits"/>
    <property type="match status" value="1"/>
</dbReference>
<evidence type="ECO:0000313" key="7">
    <source>
        <dbReference type="Proteomes" id="UP000653305"/>
    </source>
</evidence>
<comment type="caution">
    <text evidence="6">The sequence shown here is derived from an EMBL/GenBank/DDBJ whole genome shotgun (WGS) entry which is preliminary data.</text>
</comment>
<dbReference type="AlphaFoldDB" id="A0A830DEW4"/>
<dbReference type="GO" id="GO:0034314">
    <property type="term" value="P:Arp2/3 complex-mediated actin nucleation"/>
    <property type="evidence" value="ECO:0007669"/>
    <property type="project" value="InterPro"/>
</dbReference>
<evidence type="ECO:0000256" key="2">
    <source>
        <dbReference type="ARBA" id="ARBA00007192"/>
    </source>
</evidence>
<proteinExistence type="inferred from homology"/>
<evidence type="ECO:0000256" key="5">
    <source>
        <dbReference type="ARBA" id="ARBA00023212"/>
    </source>
</evidence>
<dbReference type="GO" id="GO:0005885">
    <property type="term" value="C:Arp2/3 protein complex"/>
    <property type="evidence" value="ECO:0007669"/>
    <property type="project" value="InterPro"/>
</dbReference>